<proteinExistence type="predicted"/>
<gene>
    <name evidence="3" type="ORF">FYK55_15395</name>
</gene>
<dbReference type="Gene3D" id="2.130.10.10">
    <property type="entry name" value="YVTN repeat-like/Quinoprotein amine dehydrogenase"/>
    <property type="match status" value="1"/>
</dbReference>
<dbReference type="PANTHER" id="PTHR34512:SF30">
    <property type="entry name" value="OUTER MEMBRANE PROTEIN ASSEMBLY FACTOR BAMB"/>
    <property type="match status" value="1"/>
</dbReference>
<dbReference type="InterPro" id="IPR002372">
    <property type="entry name" value="PQQ_rpt_dom"/>
</dbReference>
<dbReference type="Proteomes" id="UP000324479">
    <property type="component" value="Unassembled WGS sequence"/>
</dbReference>
<reference evidence="3 4" key="1">
    <citation type="submission" date="2019-08" db="EMBL/GenBank/DDBJ databases">
        <authorList>
            <person name="Dhanesh K."/>
            <person name="Kumar G."/>
            <person name="Sasikala C."/>
            <person name="Venkata Ramana C."/>
        </authorList>
    </citation>
    <scope>NUCLEOTIDE SEQUENCE [LARGE SCALE GENOMIC DNA]</scope>
    <source>
        <strain evidence="3 4">JC645</strain>
    </source>
</reference>
<evidence type="ECO:0000313" key="3">
    <source>
        <dbReference type="EMBL" id="KAA5542188.1"/>
    </source>
</evidence>
<evidence type="ECO:0000313" key="4">
    <source>
        <dbReference type="Proteomes" id="UP000324479"/>
    </source>
</evidence>
<sequence length="505" mass="53537">MKPAIHPDGLCSSDRFRPQRFCSATRRQRSLTLKRIVPRVHRAVVQAAAVAAFCGAGASLSHAEDWKRFLGSEGNSTSTEQEAPPIRWDDQTNVRWKAELPGDGVSSPIVVDDKVFVTSYSGYGTGGENEEMEDLKRHLTCYDAASGEQLWSKTVDAVLPEDPYRPPGVTAHGYASHTPASDGQRVFAFFGKTGIIAFDLQGNELWRQSVGTGSGPERWGSAASPIVYQSGDQTMVIVTASEESESMFAFDAATGKQAWKTEAGDFQGTWSTPTLVKADGRTDLVISVPGEVWGLNPESGKLRWYSRGVTDSTASASAVGVDGVVYAVGGRSGDAVAVRAGGKGDVNDSQVVWDAKIPGRFASPIVHQGHLYVFSGGVLSCYDAQSGDRVGQKRLDASRADGGAQADGGSPPGEDRGRRGGRGGGGGFGDRRSMEYATPVLAGGNLYVVHPGGDFFVVRATPEMELLATNHLTDPTGFSASPAVSQGRLYLRSGKTLYCVADSGE</sequence>
<evidence type="ECO:0000259" key="2">
    <source>
        <dbReference type="Pfam" id="PF13360"/>
    </source>
</evidence>
<dbReference type="EMBL" id="VWOX01000008">
    <property type="protein sequence ID" value="KAA5542188.1"/>
    <property type="molecule type" value="Genomic_DNA"/>
</dbReference>
<evidence type="ECO:0000256" key="1">
    <source>
        <dbReference type="SAM" id="MobiDB-lite"/>
    </source>
</evidence>
<feature type="region of interest" description="Disordered" evidence="1">
    <location>
        <begin position="393"/>
        <end position="431"/>
    </location>
</feature>
<dbReference type="InterPro" id="IPR015943">
    <property type="entry name" value="WD40/YVTN_repeat-like_dom_sf"/>
</dbReference>
<organism evidence="3 4">
    <name type="scientific">Roseiconus nitratireducens</name>
    <dbReference type="NCBI Taxonomy" id="2605748"/>
    <lineage>
        <taxon>Bacteria</taxon>
        <taxon>Pseudomonadati</taxon>
        <taxon>Planctomycetota</taxon>
        <taxon>Planctomycetia</taxon>
        <taxon>Pirellulales</taxon>
        <taxon>Pirellulaceae</taxon>
        <taxon>Roseiconus</taxon>
    </lineage>
</organism>
<accession>A0A5M6D3V5</accession>
<dbReference type="InterPro" id="IPR018391">
    <property type="entry name" value="PQQ_b-propeller_rpt"/>
</dbReference>
<dbReference type="SUPFAM" id="SSF50998">
    <property type="entry name" value="Quinoprotein alcohol dehydrogenase-like"/>
    <property type="match status" value="1"/>
</dbReference>
<dbReference type="Gene3D" id="2.40.10.480">
    <property type="match status" value="2"/>
</dbReference>
<dbReference type="AlphaFoldDB" id="A0A5M6D3V5"/>
<protein>
    <submittedName>
        <fullName evidence="3">PQQ-binding-like beta-propeller repeat protein</fullName>
    </submittedName>
</protein>
<keyword evidence="4" id="KW-1185">Reference proteome</keyword>
<dbReference type="InterPro" id="IPR011047">
    <property type="entry name" value="Quinoprotein_ADH-like_sf"/>
</dbReference>
<dbReference type="PANTHER" id="PTHR34512">
    <property type="entry name" value="CELL SURFACE PROTEIN"/>
    <property type="match status" value="1"/>
</dbReference>
<comment type="caution">
    <text evidence="3">The sequence shown here is derived from an EMBL/GenBank/DDBJ whole genome shotgun (WGS) entry which is preliminary data.</text>
</comment>
<feature type="domain" description="Pyrrolo-quinoline quinone repeat" evidence="2">
    <location>
        <begin position="138"/>
        <end position="390"/>
    </location>
</feature>
<dbReference type="Pfam" id="PF13360">
    <property type="entry name" value="PQQ_2"/>
    <property type="match status" value="1"/>
</dbReference>
<name>A0A5M6D3V5_9BACT</name>
<dbReference type="SMART" id="SM00564">
    <property type="entry name" value="PQQ"/>
    <property type="match status" value="4"/>
</dbReference>